<keyword evidence="3" id="KW-1185">Reference proteome</keyword>
<keyword evidence="1" id="KW-0732">Signal</keyword>
<dbReference type="RefSeq" id="WP_379537373.1">
    <property type="nucleotide sequence ID" value="NZ_JBHSDR010000003.1"/>
</dbReference>
<reference evidence="3" key="1">
    <citation type="journal article" date="2019" name="Int. J. Syst. Evol. Microbiol.">
        <title>The Global Catalogue of Microorganisms (GCM) 10K type strain sequencing project: providing services to taxonomists for standard genome sequencing and annotation.</title>
        <authorList>
            <consortium name="The Broad Institute Genomics Platform"/>
            <consortium name="The Broad Institute Genome Sequencing Center for Infectious Disease"/>
            <person name="Wu L."/>
            <person name="Ma J."/>
        </authorList>
    </citation>
    <scope>NUCLEOTIDE SEQUENCE [LARGE SCALE GENOMIC DNA]</scope>
    <source>
        <strain evidence="3">CGMCC 1.12989</strain>
    </source>
</reference>
<evidence type="ECO:0000313" key="2">
    <source>
        <dbReference type="EMBL" id="MFC4293893.1"/>
    </source>
</evidence>
<dbReference type="NCBIfam" id="TIGR04433">
    <property type="entry name" value="UrcA_uranyl"/>
    <property type="match status" value="1"/>
</dbReference>
<dbReference type="EMBL" id="JBHSDR010000003">
    <property type="protein sequence ID" value="MFC4293893.1"/>
    <property type="molecule type" value="Genomic_DNA"/>
</dbReference>
<organism evidence="2 3">
    <name type="scientific">Novosphingobium tardum</name>
    <dbReference type="NCBI Taxonomy" id="1538021"/>
    <lineage>
        <taxon>Bacteria</taxon>
        <taxon>Pseudomonadati</taxon>
        <taxon>Pseudomonadota</taxon>
        <taxon>Alphaproteobacteria</taxon>
        <taxon>Sphingomonadales</taxon>
        <taxon>Sphingomonadaceae</taxon>
        <taxon>Novosphingobium</taxon>
    </lineage>
</organism>
<dbReference type="InterPro" id="IPR030972">
    <property type="entry name" value="UrcA_uranyl"/>
</dbReference>
<comment type="caution">
    <text evidence="2">The sequence shown here is derived from an EMBL/GenBank/DDBJ whole genome shotgun (WGS) entry which is preliminary data.</text>
</comment>
<feature type="chain" id="PRO_5045141459" evidence="1">
    <location>
        <begin position="25"/>
        <end position="98"/>
    </location>
</feature>
<protein>
    <submittedName>
        <fullName evidence="2">UrcA family protein</fullName>
    </submittedName>
</protein>
<dbReference type="Proteomes" id="UP001595828">
    <property type="component" value="Unassembled WGS sequence"/>
</dbReference>
<gene>
    <name evidence="2" type="ORF">ACFO0A_02345</name>
</gene>
<sequence length="98" mass="10116">MMGKLFAAAAIAAATLATSPAAFAGSVIVNYGDLNLETEAGQATLDGRINRAARDACEISSGRRTLVQTTADQACISAAKENAKLRVAMMRKNTRVGG</sequence>
<feature type="signal peptide" evidence="1">
    <location>
        <begin position="1"/>
        <end position="24"/>
    </location>
</feature>
<evidence type="ECO:0000313" key="3">
    <source>
        <dbReference type="Proteomes" id="UP001595828"/>
    </source>
</evidence>
<proteinExistence type="predicted"/>
<evidence type="ECO:0000256" key="1">
    <source>
        <dbReference type="SAM" id="SignalP"/>
    </source>
</evidence>
<accession>A0ABV8RKE9</accession>
<name>A0ABV8RKE9_9SPHN</name>